<dbReference type="NCBIfam" id="TIGR00654">
    <property type="entry name" value="PhzF_family"/>
    <property type="match status" value="1"/>
</dbReference>
<organism evidence="3 4">
    <name type="scientific">Pectinatus haikarae</name>
    <dbReference type="NCBI Taxonomy" id="349096"/>
    <lineage>
        <taxon>Bacteria</taxon>
        <taxon>Bacillati</taxon>
        <taxon>Bacillota</taxon>
        <taxon>Negativicutes</taxon>
        <taxon>Selenomonadales</taxon>
        <taxon>Selenomonadaceae</taxon>
        <taxon>Pectinatus</taxon>
    </lineage>
</organism>
<keyword evidence="2" id="KW-0413">Isomerase</keyword>
<proteinExistence type="inferred from homology"/>
<dbReference type="RefSeq" id="WP_307223196.1">
    <property type="nucleotide sequence ID" value="NZ_CP116940.1"/>
</dbReference>
<name>A0ABT9Y675_9FIRM</name>
<dbReference type="Pfam" id="PF02567">
    <property type="entry name" value="PhzC-PhzF"/>
    <property type="match status" value="1"/>
</dbReference>
<keyword evidence="4" id="KW-1185">Reference proteome</keyword>
<comment type="caution">
    <text evidence="3">The sequence shown here is derived from an EMBL/GenBank/DDBJ whole genome shotgun (WGS) entry which is preliminary data.</text>
</comment>
<dbReference type="EMBL" id="JAUSUE010000004">
    <property type="protein sequence ID" value="MDQ0203214.1"/>
    <property type="molecule type" value="Genomic_DNA"/>
</dbReference>
<evidence type="ECO:0000256" key="1">
    <source>
        <dbReference type="ARBA" id="ARBA00008270"/>
    </source>
</evidence>
<accession>A0ABT9Y675</accession>
<evidence type="ECO:0000313" key="3">
    <source>
        <dbReference type="EMBL" id="MDQ0203214.1"/>
    </source>
</evidence>
<gene>
    <name evidence="3" type="ORF">J2S01_000921</name>
</gene>
<evidence type="ECO:0000256" key="2">
    <source>
        <dbReference type="ARBA" id="ARBA00023235"/>
    </source>
</evidence>
<dbReference type="Gene3D" id="3.10.310.10">
    <property type="entry name" value="Diaminopimelate Epimerase, Chain A, domain 1"/>
    <property type="match status" value="2"/>
</dbReference>
<dbReference type="InterPro" id="IPR003719">
    <property type="entry name" value="Phenazine_PhzF-like"/>
</dbReference>
<reference evidence="3 4" key="1">
    <citation type="submission" date="2023-07" db="EMBL/GenBank/DDBJ databases">
        <title>Genomic Encyclopedia of Type Strains, Phase IV (KMG-IV): sequencing the most valuable type-strain genomes for metagenomic binning, comparative biology and taxonomic classification.</title>
        <authorList>
            <person name="Goeker M."/>
        </authorList>
    </citation>
    <scope>NUCLEOTIDE SEQUENCE [LARGE SCALE GENOMIC DNA]</scope>
    <source>
        <strain evidence="3 4">DSM 16980</strain>
    </source>
</reference>
<evidence type="ECO:0000313" key="4">
    <source>
        <dbReference type="Proteomes" id="UP001239167"/>
    </source>
</evidence>
<dbReference type="PANTHER" id="PTHR13774">
    <property type="entry name" value="PHENAZINE BIOSYNTHESIS PROTEIN"/>
    <property type="match status" value="1"/>
</dbReference>
<dbReference type="PIRSF" id="PIRSF016184">
    <property type="entry name" value="PhzC_PhzF"/>
    <property type="match status" value="1"/>
</dbReference>
<comment type="similarity">
    <text evidence="1">Belongs to the PhzF family.</text>
</comment>
<dbReference type="Proteomes" id="UP001239167">
    <property type="component" value="Unassembled WGS sequence"/>
</dbReference>
<protein>
    <submittedName>
        <fullName evidence="3">PhzF family phenazine biosynthesis protein</fullName>
    </submittedName>
</protein>
<dbReference type="SUPFAM" id="SSF54506">
    <property type="entry name" value="Diaminopimelate epimerase-like"/>
    <property type="match status" value="1"/>
</dbReference>
<sequence>MQYTYDLYALNAFSIKDTGGNAAAVMLDSNGVSEESMLKIAAKINFSETAFLRKFSSENYRTRFFTPNKEVSLCGHATIAAFTLLREKNIIPYDKVICQKTLAGMLTVHIEKSTVFMEQALPVFYEHAPCRKEIAPCLNVSEDDIFNNLPIQIVSTGLKDILVPIKNLGSLLSVKPDFELIKKISEKYGTVGIHAFTLDTLHEGTAHCRNFAPLYDIPEESATGTSNGALACYLYRNKIVPLSNNILKFEQGYVMNKPSEIITKIIAADNCIRKILVGGQAFVTELLHITV</sequence>
<dbReference type="PANTHER" id="PTHR13774:SF39">
    <property type="entry name" value="BIOSYNTHESIS PROTEIN, PUTATIVE-RELATED"/>
    <property type="match status" value="1"/>
</dbReference>